<keyword evidence="5 8" id="KW-0238">DNA-binding</keyword>
<dbReference type="PANTHER" id="PTHR31992">
    <property type="entry name" value="DOF ZINC FINGER PROTEIN DOF1.4-RELATED"/>
    <property type="match status" value="1"/>
</dbReference>
<keyword evidence="4 9" id="KW-0805">Transcription regulation</keyword>
<evidence type="ECO:0000313" key="13">
    <source>
        <dbReference type="Proteomes" id="UP001417504"/>
    </source>
</evidence>
<name>A0AAP0I5H6_9MAGN</name>
<dbReference type="EMBL" id="JBBNAE010000007">
    <property type="protein sequence ID" value="KAK9109017.1"/>
    <property type="molecule type" value="Genomic_DNA"/>
</dbReference>
<dbReference type="InterPro" id="IPR003851">
    <property type="entry name" value="Znf_Dof"/>
</dbReference>
<feature type="region of interest" description="Disordered" evidence="10">
    <location>
        <begin position="1"/>
        <end position="24"/>
    </location>
</feature>
<evidence type="ECO:0000256" key="6">
    <source>
        <dbReference type="ARBA" id="ARBA00023163"/>
    </source>
</evidence>
<keyword evidence="13" id="KW-1185">Reference proteome</keyword>
<keyword evidence="7 8" id="KW-0539">Nucleus</keyword>
<keyword evidence="2 8" id="KW-0863">Zinc-finger</keyword>
<evidence type="ECO:0000313" key="12">
    <source>
        <dbReference type="EMBL" id="KAK9109017.1"/>
    </source>
</evidence>
<comment type="subcellular location">
    <subcellularLocation>
        <location evidence="8 9">Nucleus</location>
    </subcellularLocation>
</comment>
<evidence type="ECO:0000259" key="11">
    <source>
        <dbReference type="PROSITE" id="PS50884"/>
    </source>
</evidence>
<evidence type="ECO:0000256" key="3">
    <source>
        <dbReference type="ARBA" id="ARBA00022833"/>
    </source>
</evidence>
<dbReference type="Pfam" id="PF02701">
    <property type="entry name" value="Zn_ribbon_Dof"/>
    <property type="match status" value="1"/>
</dbReference>
<keyword evidence="1 9" id="KW-0479">Metal-binding</keyword>
<dbReference type="PROSITE" id="PS01361">
    <property type="entry name" value="ZF_DOF_1"/>
    <property type="match status" value="1"/>
</dbReference>
<dbReference type="Proteomes" id="UP001417504">
    <property type="component" value="Unassembled WGS sequence"/>
</dbReference>
<dbReference type="GO" id="GO:0005634">
    <property type="term" value="C:nucleus"/>
    <property type="evidence" value="ECO:0007669"/>
    <property type="project" value="UniProtKB-SubCell"/>
</dbReference>
<feature type="domain" description="Dof-type" evidence="11">
    <location>
        <begin position="24"/>
        <end position="78"/>
    </location>
</feature>
<dbReference type="PANTHER" id="PTHR31992:SF203">
    <property type="entry name" value="DOF ZINC FINGER PROTEIN"/>
    <property type="match status" value="1"/>
</dbReference>
<dbReference type="GO" id="GO:0003700">
    <property type="term" value="F:DNA-binding transcription factor activity"/>
    <property type="evidence" value="ECO:0007669"/>
    <property type="project" value="UniProtKB-UniRule"/>
</dbReference>
<evidence type="ECO:0000256" key="7">
    <source>
        <dbReference type="ARBA" id="ARBA00023242"/>
    </source>
</evidence>
<proteinExistence type="predicted"/>
<keyword evidence="3 9" id="KW-0862">Zinc</keyword>
<dbReference type="PROSITE" id="PS50884">
    <property type="entry name" value="ZF_DOF_2"/>
    <property type="match status" value="1"/>
</dbReference>
<dbReference type="AlphaFoldDB" id="A0AAP0I5H6"/>
<evidence type="ECO:0000256" key="5">
    <source>
        <dbReference type="ARBA" id="ARBA00023125"/>
    </source>
</evidence>
<keyword evidence="6 9" id="KW-0804">Transcription</keyword>
<protein>
    <recommendedName>
        <fullName evidence="9">Dof zinc finger protein</fullName>
    </recommendedName>
</protein>
<gene>
    <name evidence="12" type="ORF">Sjap_017077</name>
</gene>
<evidence type="ECO:0000256" key="2">
    <source>
        <dbReference type="ARBA" id="ARBA00022771"/>
    </source>
</evidence>
<organism evidence="12 13">
    <name type="scientific">Stephania japonica</name>
    <dbReference type="NCBI Taxonomy" id="461633"/>
    <lineage>
        <taxon>Eukaryota</taxon>
        <taxon>Viridiplantae</taxon>
        <taxon>Streptophyta</taxon>
        <taxon>Embryophyta</taxon>
        <taxon>Tracheophyta</taxon>
        <taxon>Spermatophyta</taxon>
        <taxon>Magnoliopsida</taxon>
        <taxon>Ranunculales</taxon>
        <taxon>Menispermaceae</taxon>
        <taxon>Menispermoideae</taxon>
        <taxon>Cissampelideae</taxon>
        <taxon>Stephania</taxon>
    </lineage>
</organism>
<comment type="caution">
    <text evidence="12">The sequence shown here is derived from an EMBL/GenBank/DDBJ whole genome shotgun (WGS) entry which is preliminary data.</text>
</comment>
<evidence type="ECO:0000256" key="9">
    <source>
        <dbReference type="RuleBase" id="RU369094"/>
    </source>
</evidence>
<evidence type="ECO:0000256" key="10">
    <source>
        <dbReference type="SAM" id="MobiDB-lite"/>
    </source>
</evidence>
<evidence type="ECO:0000256" key="1">
    <source>
        <dbReference type="ARBA" id="ARBA00022723"/>
    </source>
</evidence>
<evidence type="ECO:0000256" key="4">
    <source>
        <dbReference type="ARBA" id="ARBA00023015"/>
    </source>
</evidence>
<sequence>MADKKPAAAAAAARPEGAGDSPPLPCPRCESTNTKFCYYNNYNLSQPRHFCKACRRYWTHGGTLRNIPVGGATRKHAKRCRTSRDGTAPNAIPIPITAPVPISSALPPSVSGSFTSLLSDGGLGLGLGMGMGMGWGLGYGFELGYGSSHGEGGWGKLVEVVGTRG</sequence>
<comment type="function">
    <text evidence="9">Transcription factor that binds specifically to a 5'-AA[AG]G-3' consensus core sequence.</text>
</comment>
<dbReference type="GO" id="GO:0003677">
    <property type="term" value="F:DNA binding"/>
    <property type="evidence" value="ECO:0007669"/>
    <property type="project" value="UniProtKB-UniRule"/>
</dbReference>
<dbReference type="InterPro" id="IPR045174">
    <property type="entry name" value="Dof"/>
</dbReference>
<dbReference type="GO" id="GO:0008270">
    <property type="term" value="F:zinc ion binding"/>
    <property type="evidence" value="ECO:0007669"/>
    <property type="project" value="UniProtKB-KW"/>
</dbReference>
<evidence type="ECO:0000256" key="8">
    <source>
        <dbReference type="PROSITE-ProRule" id="PRU00071"/>
    </source>
</evidence>
<reference evidence="12 13" key="1">
    <citation type="submission" date="2024-01" db="EMBL/GenBank/DDBJ databases">
        <title>Genome assemblies of Stephania.</title>
        <authorList>
            <person name="Yang L."/>
        </authorList>
    </citation>
    <scope>NUCLEOTIDE SEQUENCE [LARGE SCALE GENOMIC DNA]</scope>
    <source>
        <strain evidence="12">QJT</strain>
        <tissue evidence="12">Leaf</tissue>
    </source>
</reference>
<accession>A0AAP0I5H6</accession>